<protein>
    <submittedName>
        <fullName evidence="2">Putative membrane protein</fullName>
    </submittedName>
</protein>
<dbReference type="OrthoDB" id="1115707at2"/>
<reference evidence="2 3" key="1">
    <citation type="submission" date="2014-08" db="EMBL/GenBank/DDBJ databases">
        <authorList>
            <person name="Wibberg D."/>
        </authorList>
    </citation>
    <scope>NUCLEOTIDE SEQUENCE [LARGE SCALE GENOMIC DNA]</scope>
    <source>
        <strain evidence="3">ING2-E5B</strain>
    </source>
</reference>
<keyword evidence="1" id="KW-0812">Transmembrane</keyword>
<dbReference type="STRING" id="1562970.ING2E5B_2015"/>
<dbReference type="KEGG" id="pbt:ING2E5B_2015"/>
<evidence type="ECO:0000313" key="2">
    <source>
        <dbReference type="EMBL" id="CEA16744.1"/>
    </source>
</evidence>
<dbReference type="Gene3D" id="2.170.120.30">
    <property type="match status" value="1"/>
</dbReference>
<dbReference type="InterPro" id="IPR053154">
    <property type="entry name" value="c-di-AMP_regulator"/>
</dbReference>
<feature type="transmembrane region" description="Helical" evidence="1">
    <location>
        <begin position="26"/>
        <end position="45"/>
    </location>
</feature>
<dbReference type="PANTHER" id="PTHR37804">
    <property type="entry name" value="CDAA REGULATORY PROTEIN CDAR"/>
    <property type="match status" value="1"/>
</dbReference>
<name>A0A098C1I3_9BACT</name>
<keyword evidence="3" id="KW-1185">Reference proteome</keyword>
<dbReference type="Gene3D" id="2.170.120.40">
    <property type="entry name" value="YbbR-like domain"/>
    <property type="match status" value="1"/>
</dbReference>
<dbReference type="AlphaFoldDB" id="A0A098C1I3"/>
<evidence type="ECO:0000313" key="3">
    <source>
        <dbReference type="Proteomes" id="UP000032417"/>
    </source>
</evidence>
<keyword evidence="1" id="KW-0472">Membrane</keyword>
<dbReference type="Proteomes" id="UP000032417">
    <property type="component" value="Chromosome 1"/>
</dbReference>
<organism evidence="2 3">
    <name type="scientific">Fermentimonas caenicola</name>
    <dbReference type="NCBI Taxonomy" id="1562970"/>
    <lineage>
        <taxon>Bacteria</taxon>
        <taxon>Pseudomonadati</taxon>
        <taxon>Bacteroidota</taxon>
        <taxon>Bacteroidia</taxon>
        <taxon>Bacteroidales</taxon>
        <taxon>Dysgonomonadaceae</taxon>
        <taxon>Fermentimonas</taxon>
    </lineage>
</organism>
<dbReference type="PANTHER" id="PTHR37804:SF1">
    <property type="entry name" value="CDAA REGULATORY PROTEIN CDAR"/>
    <property type="match status" value="1"/>
</dbReference>
<dbReference type="EMBL" id="LN515532">
    <property type="protein sequence ID" value="CEA16744.1"/>
    <property type="molecule type" value="Genomic_DNA"/>
</dbReference>
<proteinExistence type="predicted"/>
<accession>A0A098C1I3</accession>
<gene>
    <name evidence="2" type="ORF">ING2E5B_2015</name>
</gene>
<dbReference type="HOGENOM" id="CLU_069602_0_0_10"/>
<evidence type="ECO:0000256" key="1">
    <source>
        <dbReference type="SAM" id="Phobius"/>
    </source>
</evidence>
<sequence>MDLKAIIKDGVPRLKSYFSALPWKSMLAFLFFLLVAFIFWLMLFFQKQNIEGTYRVPLKYTNIPEDVVFDNPLPAYIDVSVSDNGAEIFRLDIRKKDSLEIDFAALTEDGTTLIQGEQFRQLLRGKFASGTIIRGYYPMTLSLATSKLESKELTVAFDGELTTSRANLVADSVTFIPETVMAYGSKESLDKLKVATTEYTLFKNLNATSQLKIKINPVEGVKFSPTEVDIYIPVVEYTEQTFEVPIRATHLPRNLDVKFFPSRAKVTFSVTLDEYKKIVAEDFEIELDYRKFRDNQDGRVEISLTKAPATAIEPKLSPTQVEFLFENVD</sequence>
<keyword evidence="1" id="KW-1133">Transmembrane helix</keyword>